<dbReference type="SUPFAM" id="SSF53807">
    <property type="entry name" value="Helical backbone' metal receptor"/>
    <property type="match status" value="1"/>
</dbReference>
<sequence>MRRLVSLFWGMVGCVFVLSACGGSGNTKSGMPEGGDTLRLAYAHYLTVVKHKEFTQVTIRNPWDSARILHTYLLVDKHKPSPRVLPQGTVVRIPLERMLVYSAVHCGLFDELGAMEAVGGVCDLSYIRLEKIRRRVRDGLITDAGSSMSPDIERVIALHPDGILLSPFENGSYGRVEKLDIPLIECADYMETSALGRAEWMRFYGMLAGKEREADSLFAEVERGYQALCAMADKAKEKPVVLAELKQGSAWYVPGGRSVTGQMYADAGAHYAFASIAENGSSPLSFETVFNRARHADYWLVKYNQKHDKTYAELEQDYRPYTGFDAFRKRKIYGCNTAKVSYYEEIPFHPERLLKDLIAVFHPDMFPDYQARYFTPLRERNESK</sequence>
<evidence type="ECO:0000313" key="4">
    <source>
        <dbReference type="Proteomes" id="UP000007486"/>
    </source>
</evidence>
<feature type="chain" id="PRO_5003259023" evidence="1">
    <location>
        <begin position="21"/>
        <end position="384"/>
    </location>
</feature>
<dbReference type="eggNOG" id="COG0614">
    <property type="taxonomic scope" value="Bacteria"/>
</dbReference>
<dbReference type="HOGENOM" id="CLU_025776_1_0_10"/>
<gene>
    <name evidence="3" type="ordered locus">Bacsa_0740</name>
</gene>
<dbReference type="AlphaFoldDB" id="F0R1L1"/>
<dbReference type="Pfam" id="PF01497">
    <property type="entry name" value="Peripla_BP_2"/>
    <property type="match status" value="1"/>
</dbReference>
<organism evidence="3 4">
    <name type="scientific">Phocaeicola salanitronis (strain DSM 18170 / JCM 13657 / CCUG 60908 / BL78)</name>
    <name type="common">Bacteroides salanitronis</name>
    <dbReference type="NCBI Taxonomy" id="667015"/>
    <lineage>
        <taxon>Bacteria</taxon>
        <taxon>Pseudomonadati</taxon>
        <taxon>Bacteroidota</taxon>
        <taxon>Bacteroidia</taxon>
        <taxon>Bacteroidales</taxon>
        <taxon>Bacteroidaceae</taxon>
        <taxon>Phocaeicola</taxon>
    </lineage>
</organism>
<evidence type="ECO:0000259" key="2">
    <source>
        <dbReference type="PROSITE" id="PS50983"/>
    </source>
</evidence>
<evidence type="ECO:0000256" key="1">
    <source>
        <dbReference type="SAM" id="SignalP"/>
    </source>
</evidence>
<keyword evidence="4" id="KW-1185">Reference proteome</keyword>
<dbReference type="EMBL" id="CP002530">
    <property type="protein sequence ID" value="ADY35334.1"/>
    <property type="molecule type" value="Genomic_DNA"/>
</dbReference>
<keyword evidence="1" id="KW-0732">Signal</keyword>
<dbReference type="Proteomes" id="UP000007486">
    <property type="component" value="Chromosome"/>
</dbReference>
<feature type="signal peptide" evidence="1">
    <location>
        <begin position="1"/>
        <end position="20"/>
    </location>
</feature>
<dbReference type="Gene3D" id="3.40.50.1980">
    <property type="entry name" value="Nitrogenase molybdenum iron protein domain"/>
    <property type="match status" value="2"/>
</dbReference>
<dbReference type="InterPro" id="IPR002491">
    <property type="entry name" value="ABC_transptr_periplasmic_BD"/>
</dbReference>
<evidence type="ECO:0000313" key="3">
    <source>
        <dbReference type="EMBL" id="ADY35334.1"/>
    </source>
</evidence>
<dbReference type="PROSITE" id="PS50983">
    <property type="entry name" value="FE_B12_PBP"/>
    <property type="match status" value="1"/>
</dbReference>
<protein>
    <submittedName>
        <fullName evidence="3">Periplasmic binding protein</fullName>
    </submittedName>
</protein>
<proteinExistence type="predicted"/>
<dbReference type="STRING" id="667015.Bacsa_0740"/>
<dbReference type="PROSITE" id="PS51257">
    <property type="entry name" value="PROKAR_LIPOPROTEIN"/>
    <property type="match status" value="1"/>
</dbReference>
<dbReference type="PANTHER" id="PTHR30535">
    <property type="entry name" value="VITAMIN B12-BINDING PROTEIN"/>
    <property type="match status" value="1"/>
</dbReference>
<dbReference type="InterPro" id="IPR050902">
    <property type="entry name" value="ABC_Transporter_SBP"/>
</dbReference>
<dbReference type="KEGG" id="bsa:Bacsa_0740"/>
<dbReference type="PANTHER" id="PTHR30535:SF34">
    <property type="entry name" value="MOLYBDATE-BINDING PROTEIN MOLA"/>
    <property type="match status" value="1"/>
</dbReference>
<dbReference type="GO" id="GO:0071281">
    <property type="term" value="P:cellular response to iron ion"/>
    <property type="evidence" value="ECO:0007669"/>
    <property type="project" value="TreeGrafter"/>
</dbReference>
<dbReference type="RefSeq" id="WP_013616786.1">
    <property type="nucleotide sequence ID" value="NC_015164.1"/>
</dbReference>
<name>F0R1L1_PHOSB</name>
<feature type="domain" description="Fe/B12 periplasmic-binding" evidence="2">
    <location>
        <begin position="97"/>
        <end position="365"/>
    </location>
</feature>
<accession>F0R1L1</accession>
<reference evidence="3 4" key="1">
    <citation type="journal article" date="2011" name="Stand. Genomic Sci.">
        <title>Complete genome sequence of Bacteroides salanitronis type strain (BL78).</title>
        <authorList>
            <person name="Gronow S."/>
            <person name="Held B."/>
            <person name="Lucas S."/>
            <person name="Lapidus A."/>
            <person name="Del Rio T.G."/>
            <person name="Nolan M."/>
            <person name="Tice H."/>
            <person name="Deshpande S."/>
            <person name="Cheng J.F."/>
            <person name="Pitluck S."/>
            <person name="Liolios K."/>
            <person name="Pagani I."/>
            <person name="Ivanova N."/>
            <person name="Mavromatis K."/>
            <person name="Pati A."/>
            <person name="Tapia R."/>
            <person name="Han C."/>
            <person name="Goodwin L."/>
            <person name="Chen A."/>
            <person name="Palaniappan K."/>
            <person name="Land M."/>
            <person name="Hauser L."/>
            <person name="Chang Y.J."/>
            <person name="Jeffries C.D."/>
            <person name="Brambilla E.M."/>
            <person name="Rohde M."/>
            <person name="Goker M."/>
            <person name="Detter J.C."/>
            <person name="Woyke T."/>
            <person name="Bristow J."/>
            <person name="Markowitz V."/>
            <person name="Hugenholtz P."/>
            <person name="Kyrpides N.C."/>
            <person name="Klenk H.P."/>
            <person name="Eisen J.A."/>
        </authorList>
    </citation>
    <scope>NUCLEOTIDE SEQUENCE [LARGE SCALE GENOMIC DNA]</scope>
    <source>
        <strain evidence="3 4">DSM 18170</strain>
    </source>
</reference>
<dbReference type="OrthoDB" id="9812528at2"/>